<dbReference type="EMBL" id="UINC01009873">
    <property type="protein sequence ID" value="SVA44144.1"/>
    <property type="molecule type" value="Genomic_DNA"/>
</dbReference>
<feature type="transmembrane region" description="Helical" evidence="8">
    <location>
        <begin position="44"/>
        <end position="72"/>
    </location>
</feature>
<evidence type="ECO:0000256" key="2">
    <source>
        <dbReference type="ARBA" id="ARBA00005840"/>
    </source>
</evidence>
<dbReference type="PANTHER" id="PTHR30071:SF1">
    <property type="entry name" value="CYTOCHROME B_B6 PROTEIN-RELATED"/>
    <property type="match status" value="1"/>
</dbReference>
<dbReference type="InterPro" id="IPR002541">
    <property type="entry name" value="Cyt_c_assembly"/>
</dbReference>
<keyword evidence="3 8" id="KW-0812">Transmembrane</keyword>
<evidence type="ECO:0000256" key="8">
    <source>
        <dbReference type="SAM" id="Phobius"/>
    </source>
</evidence>
<dbReference type="GO" id="GO:0015232">
    <property type="term" value="F:heme transmembrane transporter activity"/>
    <property type="evidence" value="ECO:0007669"/>
    <property type="project" value="InterPro"/>
</dbReference>
<dbReference type="Pfam" id="PF01578">
    <property type="entry name" value="Cytochrom_C_asm"/>
    <property type="match status" value="1"/>
</dbReference>
<evidence type="ECO:0000256" key="1">
    <source>
        <dbReference type="ARBA" id="ARBA00004141"/>
    </source>
</evidence>
<dbReference type="GO" id="GO:0017004">
    <property type="term" value="P:cytochrome complex assembly"/>
    <property type="evidence" value="ECO:0007669"/>
    <property type="project" value="UniProtKB-KW"/>
</dbReference>
<gene>
    <name evidence="10" type="ORF">METZ01_LOCUS96998</name>
</gene>
<evidence type="ECO:0000256" key="6">
    <source>
        <dbReference type="ARBA" id="ARBA00023136"/>
    </source>
</evidence>
<keyword evidence="5 8" id="KW-1133">Transmembrane helix</keyword>
<evidence type="ECO:0000256" key="4">
    <source>
        <dbReference type="ARBA" id="ARBA00022748"/>
    </source>
</evidence>
<organism evidence="10">
    <name type="scientific">marine metagenome</name>
    <dbReference type="NCBI Taxonomy" id="408172"/>
    <lineage>
        <taxon>unclassified sequences</taxon>
        <taxon>metagenomes</taxon>
        <taxon>ecological metagenomes</taxon>
    </lineage>
</organism>
<feature type="transmembrane region" description="Helical" evidence="8">
    <location>
        <begin position="148"/>
        <end position="171"/>
    </location>
</feature>
<feature type="coiled-coil region" evidence="7">
    <location>
        <begin position="209"/>
        <end position="236"/>
    </location>
</feature>
<evidence type="ECO:0000313" key="10">
    <source>
        <dbReference type="EMBL" id="SVA44144.1"/>
    </source>
</evidence>
<keyword evidence="4" id="KW-0201">Cytochrome c-type biogenesis</keyword>
<evidence type="ECO:0000256" key="3">
    <source>
        <dbReference type="ARBA" id="ARBA00022692"/>
    </source>
</evidence>
<sequence>MAGTSSRFRLSPLGVICMIGVVLSLYLALVWAPRERVMGDIQRIMYFHVATAWIAELAFVLVGLSSVIYLWLRERRWDIVAHASAEVGFVFCCFVMVTGPIWGKPVWGTWWTWDPRLTFSMILWLIYVAYLMLRAYGGEMAQVKRFLAVLGILGTLDIPFLHFATMWWRGLHPESLTMTPDGFGAGMEQEMLTAMVVAAVTFTLLFFYLLGRRMTLERMRDEVENLQERVDDIGSLAH</sequence>
<evidence type="ECO:0000256" key="7">
    <source>
        <dbReference type="SAM" id="Coils"/>
    </source>
</evidence>
<dbReference type="GO" id="GO:0020037">
    <property type="term" value="F:heme binding"/>
    <property type="evidence" value="ECO:0007669"/>
    <property type="project" value="InterPro"/>
</dbReference>
<feature type="transmembrane region" description="Helical" evidence="8">
    <location>
        <begin position="191"/>
        <end position="210"/>
    </location>
</feature>
<dbReference type="PRINTS" id="PR01386">
    <property type="entry name" value="CCMCBIOGNSIS"/>
</dbReference>
<evidence type="ECO:0000259" key="9">
    <source>
        <dbReference type="Pfam" id="PF01578"/>
    </source>
</evidence>
<evidence type="ECO:0000256" key="5">
    <source>
        <dbReference type="ARBA" id="ARBA00022989"/>
    </source>
</evidence>
<dbReference type="AlphaFoldDB" id="A0A381VV44"/>
<protein>
    <recommendedName>
        <fullName evidence="9">Cytochrome c assembly protein domain-containing protein</fullName>
    </recommendedName>
</protein>
<feature type="transmembrane region" description="Helical" evidence="8">
    <location>
        <begin position="79"/>
        <end position="97"/>
    </location>
</feature>
<dbReference type="InterPro" id="IPR045062">
    <property type="entry name" value="Cyt_c_biogenesis_CcsA/CcmC"/>
</dbReference>
<accession>A0A381VV44</accession>
<dbReference type="GO" id="GO:0005886">
    <property type="term" value="C:plasma membrane"/>
    <property type="evidence" value="ECO:0007669"/>
    <property type="project" value="TreeGrafter"/>
</dbReference>
<comment type="similarity">
    <text evidence="2">Belongs to the CcmC/CycZ/HelC family.</text>
</comment>
<dbReference type="InterPro" id="IPR003557">
    <property type="entry name" value="Cyt_c_biogenesis_CcmC"/>
</dbReference>
<keyword evidence="7" id="KW-0175">Coiled coil</keyword>
<dbReference type="PANTHER" id="PTHR30071">
    <property type="entry name" value="HEME EXPORTER PROTEIN C"/>
    <property type="match status" value="1"/>
</dbReference>
<feature type="transmembrane region" description="Helical" evidence="8">
    <location>
        <begin position="117"/>
        <end position="136"/>
    </location>
</feature>
<comment type="subcellular location">
    <subcellularLocation>
        <location evidence="1">Membrane</location>
        <topology evidence="1">Multi-pass membrane protein</topology>
    </subcellularLocation>
</comment>
<keyword evidence="6 8" id="KW-0472">Membrane</keyword>
<feature type="transmembrane region" description="Helical" evidence="8">
    <location>
        <begin position="12"/>
        <end position="32"/>
    </location>
</feature>
<feature type="domain" description="Cytochrome c assembly protein" evidence="9">
    <location>
        <begin position="16"/>
        <end position="172"/>
    </location>
</feature>
<reference evidence="10" key="1">
    <citation type="submission" date="2018-05" db="EMBL/GenBank/DDBJ databases">
        <authorList>
            <person name="Lanie J.A."/>
            <person name="Ng W.-L."/>
            <person name="Kazmierczak K.M."/>
            <person name="Andrzejewski T.M."/>
            <person name="Davidsen T.M."/>
            <person name="Wayne K.J."/>
            <person name="Tettelin H."/>
            <person name="Glass J.I."/>
            <person name="Rusch D."/>
            <person name="Podicherti R."/>
            <person name="Tsui H.-C.T."/>
            <person name="Winkler M.E."/>
        </authorList>
    </citation>
    <scope>NUCLEOTIDE SEQUENCE</scope>
</reference>
<name>A0A381VV44_9ZZZZ</name>
<proteinExistence type="inferred from homology"/>